<feature type="active site" evidence="6">
    <location>
        <position position="295"/>
    </location>
</feature>
<dbReference type="GO" id="GO:0005975">
    <property type="term" value="P:carbohydrate metabolic process"/>
    <property type="evidence" value="ECO:0007669"/>
    <property type="project" value="InterPro"/>
</dbReference>
<dbReference type="PANTHER" id="PTHR11122">
    <property type="entry name" value="APOSPORY-ASSOCIATED PROTEIN C-RELATED"/>
    <property type="match status" value="1"/>
</dbReference>
<dbReference type="PIRSF" id="PIRSF016020">
    <property type="entry name" value="PHexose_mutarotase"/>
    <property type="match status" value="1"/>
</dbReference>
<name>A0A177V7C9_9BASI</name>
<dbReference type="GO" id="GO:0030246">
    <property type="term" value="F:carbohydrate binding"/>
    <property type="evidence" value="ECO:0007669"/>
    <property type="project" value="UniProtKB-UniRule"/>
</dbReference>
<dbReference type="GO" id="GO:0047938">
    <property type="term" value="F:glucose-6-phosphate 1-epimerase activity"/>
    <property type="evidence" value="ECO:0007669"/>
    <property type="project" value="UniProtKB-UniRule"/>
</dbReference>
<dbReference type="EMBL" id="CAJHJG010004919">
    <property type="protein sequence ID" value="CAD6946003.1"/>
    <property type="molecule type" value="Genomic_DNA"/>
</dbReference>
<dbReference type="Proteomes" id="UP000077671">
    <property type="component" value="Unassembled WGS sequence"/>
</dbReference>
<reference evidence="8" key="2">
    <citation type="journal article" date="2019" name="IMA Fungus">
        <title>Genome sequencing and comparison of five Tilletia species to identify candidate genes for the detection of regulated species infecting wheat.</title>
        <authorList>
            <person name="Nguyen H.D.T."/>
            <person name="Sultana T."/>
            <person name="Kesanakurti P."/>
            <person name="Hambleton S."/>
        </authorList>
    </citation>
    <scope>NUCLEOTIDE SEQUENCE</scope>
    <source>
        <strain evidence="8">DAOMC 238032</strain>
    </source>
</reference>
<keyword evidence="4 5" id="KW-0413">Isomerase</keyword>
<dbReference type="InterPro" id="IPR025532">
    <property type="entry name" value="G6P_1-epimerase"/>
</dbReference>
<comment type="similarity">
    <text evidence="2 5">Belongs to the glucose-6-phosphate 1-epimerase family.</text>
</comment>
<organism evidence="8 9">
    <name type="scientific">Tilletia caries</name>
    <name type="common">wheat bunt fungus</name>
    <dbReference type="NCBI Taxonomy" id="13290"/>
    <lineage>
        <taxon>Eukaryota</taxon>
        <taxon>Fungi</taxon>
        <taxon>Dikarya</taxon>
        <taxon>Basidiomycota</taxon>
        <taxon>Ustilaginomycotina</taxon>
        <taxon>Exobasidiomycetes</taxon>
        <taxon>Tilletiales</taxon>
        <taxon>Tilletiaceae</taxon>
        <taxon>Tilletia</taxon>
    </lineage>
</organism>
<evidence type="ECO:0000256" key="2">
    <source>
        <dbReference type="ARBA" id="ARBA00005866"/>
    </source>
</evidence>
<dbReference type="Gene3D" id="2.70.98.10">
    <property type="match status" value="1"/>
</dbReference>
<reference evidence="7" key="3">
    <citation type="submission" date="2020-10" db="EMBL/GenBank/DDBJ databases">
        <authorList>
            <person name="Sedaghatjoo S."/>
        </authorList>
    </citation>
    <scope>NUCLEOTIDE SEQUENCE</scope>
    <source>
        <strain evidence="7">AZH3</strain>
    </source>
</reference>
<reference evidence="8" key="1">
    <citation type="submission" date="2016-04" db="EMBL/GenBank/DDBJ databases">
        <authorList>
            <person name="Nguyen H.D."/>
            <person name="Kesanakurti P."/>
            <person name="Cullis J."/>
            <person name="Levesque C.A."/>
            <person name="Hambleton S."/>
        </authorList>
    </citation>
    <scope>NUCLEOTIDE SEQUENCE</scope>
    <source>
        <strain evidence="8">DAOMC 238032</strain>
    </source>
</reference>
<dbReference type="EMBL" id="LWDD02000556">
    <property type="protein sequence ID" value="KAE8258913.1"/>
    <property type="molecule type" value="Genomic_DNA"/>
</dbReference>
<evidence type="ECO:0000313" key="7">
    <source>
        <dbReference type="EMBL" id="CAD6946003.1"/>
    </source>
</evidence>
<dbReference type="InterPro" id="IPR014718">
    <property type="entry name" value="GH-type_carb-bd"/>
</dbReference>
<dbReference type="PANTHER" id="PTHR11122:SF13">
    <property type="entry name" value="GLUCOSE-6-PHOSPHATE 1-EPIMERASE"/>
    <property type="match status" value="1"/>
</dbReference>
<comment type="caution">
    <text evidence="8">The sequence shown here is derived from an EMBL/GenBank/DDBJ whole genome shotgun (WGS) entry which is preliminary data.</text>
</comment>
<evidence type="ECO:0000256" key="4">
    <source>
        <dbReference type="ARBA" id="ARBA00023235"/>
    </source>
</evidence>
<gene>
    <name evidence="8" type="ORF">A4X03_0g4249</name>
    <name evidence="7" type="ORF">JKIAZH3_G596</name>
</gene>
<dbReference type="SUPFAM" id="SSF74650">
    <property type="entry name" value="Galactose mutarotase-like"/>
    <property type="match status" value="1"/>
</dbReference>
<evidence type="ECO:0000313" key="8">
    <source>
        <dbReference type="EMBL" id="KAE8258913.1"/>
    </source>
</evidence>
<dbReference type="InterPro" id="IPR011013">
    <property type="entry name" value="Gal_mutarotase_sf_dom"/>
</dbReference>
<comment type="catalytic activity">
    <reaction evidence="1">
        <text>alpha-D-glucose 6-phosphate = beta-D-glucose 6-phosphate</text>
        <dbReference type="Rhea" id="RHEA:16249"/>
        <dbReference type="ChEBI" id="CHEBI:58225"/>
        <dbReference type="ChEBI" id="CHEBI:58247"/>
        <dbReference type="EC" id="5.1.3.15"/>
    </reaction>
</comment>
<sequence>MPASLNAKTGTVELTTPSGKGAAKILLYGATVISWKDTTEGIERLFLSTKAPLDGSKPIRGGIPVIFPLFGPASDHGPNNHHVKELPKHGFARSSTWKLNEKDNYDDDDCTTVTLTLSSADVADLKNKYIWPFELQLEVNLWHSDPALTVTLDVAYPESSTISDDKPLSFHALLHNYLRVPSASAIDVSGLTGLPYLDKLKGMQEFHELQSTLKPNRNPIDSIYQGGSTQIELHYNAGSKDRSDKKNPWDAKSKGIRVERGTSLKNVVVWNPGKEAGDGIEDLHKNGANDFFCVEPGSVRGFNELEKGQKWQGTQTLTVIF</sequence>
<evidence type="ECO:0000256" key="3">
    <source>
        <dbReference type="ARBA" id="ARBA00012083"/>
    </source>
</evidence>
<evidence type="ECO:0000256" key="1">
    <source>
        <dbReference type="ARBA" id="ARBA00001096"/>
    </source>
</evidence>
<protein>
    <recommendedName>
        <fullName evidence="3 5">Glucose-6-phosphate 1-epimerase</fullName>
        <ecNumber evidence="3 5">5.1.3.15</ecNumber>
    </recommendedName>
</protein>
<proteinExistence type="inferred from homology"/>
<dbReference type="Pfam" id="PF01263">
    <property type="entry name" value="Aldose_epim"/>
    <property type="match status" value="1"/>
</dbReference>
<feature type="active site" evidence="6">
    <location>
        <position position="175"/>
    </location>
</feature>
<comment type="function">
    <text evidence="5">Catalyzes the interconversion between the alpha and beta anomers from at least three hexose 6-phosphate sugars (Glc6P, Gal6P, and Man6P).</text>
</comment>
<evidence type="ECO:0000313" key="9">
    <source>
        <dbReference type="Proteomes" id="UP000077671"/>
    </source>
</evidence>
<dbReference type="AlphaFoldDB" id="A0A177V7C9"/>
<evidence type="ECO:0000256" key="5">
    <source>
        <dbReference type="PIRNR" id="PIRNR016020"/>
    </source>
</evidence>
<keyword evidence="10" id="KW-1185">Reference proteome</keyword>
<accession>A0A177V7C9</accession>
<dbReference type="Proteomes" id="UP000836402">
    <property type="component" value="Unassembled WGS sequence"/>
</dbReference>
<dbReference type="EC" id="5.1.3.15" evidence="3 5"/>
<dbReference type="GO" id="GO:0005737">
    <property type="term" value="C:cytoplasm"/>
    <property type="evidence" value="ECO:0007669"/>
    <property type="project" value="TreeGrafter"/>
</dbReference>
<evidence type="ECO:0000313" key="10">
    <source>
        <dbReference type="Proteomes" id="UP000836402"/>
    </source>
</evidence>
<dbReference type="InterPro" id="IPR008183">
    <property type="entry name" value="Aldose_1/G6P_1-epimerase"/>
</dbReference>
<evidence type="ECO:0000256" key="6">
    <source>
        <dbReference type="PIRSR" id="PIRSR016020-1"/>
    </source>
</evidence>